<evidence type="ECO:0000256" key="1">
    <source>
        <dbReference type="ARBA" id="ARBA00022729"/>
    </source>
</evidence>
<dbReference type="RefSeq" id="WP_380677864.1">
    <property type="nucleotide sequence ID" value="NZ_CP173186.1"/>
</dbReference>
<organism evidence="4 5">
    <name type="scientific">Serratia aquatilis</name>
    <dbReference type="NCBI Taxonomy" id="1737515"/>
    <lineage>
        <taxon>Bacteria</taxon>
        <taxon>Pseudomonadati</taxon>
        <taxon>Pseudomonadota</taxon>
        <taxon>Gammaproteobacteria</taxon>
        <taxon>Enterobacterales</taxon>
        <taxon>Yersiniaceae</taxon>
        <taxon>Serratia</taxon>
    </lineage>
</organism>
<sequence>MTSIKTIIAVSALSLISFGSFAQSISATGSTLDTAEARIAAKAKAVGAKSYTITSAHVGNRVYMTAELSK</sequence>
<dbReference type="InterPro" id="IPR036275">
    <property type="entry name" value="YdgH-like_sf"/>
</dbReference>
<dbReference type="EMBL" id="JBHLXG010000018">
    <property type="protein sequence ID" value="MFC0228348.1"/>
    <property type="molecule type" value="Genomic_DNA"/>
</dbReference>
<proteinExistence type="predicted"/>
<dbReference type="Gene3D" id="3.30.1660.10">
    <property type="entry name" value="Flavin-binding protein dodecin"/>
    <property type="match status" value="1"/>
</dbReference>
<accession>A0ABV6EH72</accession>
<evidence type="ECO:0000313" key="5">
    <source>
        <dbReference type="Proteomes" id="UP001589792"/>
    </source>
</evidence>
<comment type="caution">
    <text evidence="4">The sequence shown here is derived from an EMBL/GenBank/DDBJ whole genome shotgun (WGS) entry which is preliminary data.</text>
</comment>
<gene>
    <name evidence="4" type="ORF">ACFFJ3_17910</name>
</gene>
<protein>
    <submittedName>
        <fullName evidence="4">YdgH/BhsA/McbA-like domain containing protein</fullName>
    </submittedName>
</protein>
<dbReference type="InterPro" id="IPR010854">
    <property type="entry name" value="YdgH/BhsA/McbA-like_dom"/>
</dbReference>
<feature type="chain" id="PRO_5046987918" evidence="2">
    <location>
        <begin position="23"/>
        <end position="70"/>
    </location>
</feature>
<evidence type="ECO:0000256" key="2">
    <source>
        <dbReference type="SAM" id="SignalP"/>
    </source>
</evidence>
<feature type="domain" description="YdgH/BhsA/McbA-like" evidence="3">
    <location>
        <begin position="24"/>
        <end position="68"/>
    </location>
</feature>
<dbReference type="InterPro" id="IPR025543">
    <property type="entry name" value="Dodecin-like"/>
</dbReference>
<evidence type="ECO:0000313" key="4">
    <source>
        <dbReference type="EMBL" id="MFC0228348.1"/>
    </source>
</evidence>
<reference evidence="4 5" key="1">
    <citation type="submission" date="2024-09" db="EMBL/GenBank/DDBJ databases">
        <authorList>
            <person name="Sun Q."/>
            <person name="Mori K."/>
        </authorList>
    </citation>
    <scope>NUCLEOTIDE SEQUENCE [LARGE SCALE GENOMIC DNA]</scope>
    <source>
        <strain evidence="4 5">CCM 8626</strain>
    </source>
</reference>
<keyword evidence="5" id="KW-1185">Reference proteome</keyword>
<dbReference type="Pfam" id="PF07338">
    <property type="entry name" value="YdgH_BhsA-like"/>
    <property type="match status" value="1"/>
</dbReference>
<evidence type="ECO:0000259" key="3">
    <source>
        <dbReference type="Pfam" id="PF07338"/>
    </source>
</evidence>
<feature type="signal peptide" evidence="2">
    <location>
        <begin position="1"/>
        <end position="22"/>
    </location>
</feature>
<keyword evidence="1 2" id="KW-0732">Signal</keyword>
<dbReference type="SUPFAM" id="SSF159871">
    <property type="entry name" value="YdgH-like"/>
    <property type="match status" value="1"/>
</dbReference>
<dbReference type="Proteomes" id="UP001589792">
    <property type="component" value="Unassembled WGS sequence"/>
</dbReference>
<name>A0ABV6EH72_9GAMM</name>